<feature type="compositionally biased region" description="Acidic residues" evidence="1">
    <location>
        <begin position="159"/>
        <end position="173"/>
    </location>
</feature>
<dbReference type="AlphaFoldDB" id="A0A3N0YRF7"/>
<reference evidence="3 4" key="1">
    <citation type="submission" date="2018-10" db="EMBL/GenBank/DDBJ databases">
        <title>Genome assembly for a Yunnan-Guizhou Plateau 3E fish, Anabarilius grahami (Regan), and its evolutionary and genetic applications.</title>
        <authorList>
            <person name="Jiang W."/>
        </authorList>
    </citation>
    <scope>NUCLEOTIDE SEQUENCE [LARGE SCALE GENOMIC DNA]</scope>
    <source>
        <strain evidence="3">AG-KIZ</strain>
        <tissue evidence="3">Muscle</tissue>
    </source>
</reference>
<dbReference type="InterPro" id="IPR012337">
    <property type="entry name" value="RNaseH-like_sf"/>
</dbReference>
<dbReference type="GO" id="GO:0046983">
    <property type="term" value="F:protein dimerization activity"/>
    <property type="evidence" value="ECO:0007669"/>
    <property type="project" value="InterPro"/>
</dbReference>
<protein>
    <recommendedName>
        <fullName evidence="2">HAT C-terminal dimerisation domain-containing protein</fullName>
    </recommendedName>
</protein>
<evidence type="ECO:0000313" key="3">
    <source>
        <dbReference type="EMBL" id="ROL48799.1"/>
    </source>
</evidence>
<sequence length="371" mass="41562">MISRLLQIKDSVVQVADGMSWDYLLSSEWHKLSALRDLLIPFAEHTQLLHSDTQSLSFVVPAILDLQGHLSEFPHAQGSSFKDLASLAIKIKANMDKRFSCFLDHTDSKFSHLAAAACFLDPTVAPEALLENDDEQIEALLRRSEDYLAQLVPPVVREEEAEDEELAEGEESKEEQPHNKRPRFRFLSKPSRPSKSTISKPRVKEEIKKFKEQLSQPTNQETALEFWAAQGDYVYPSLKPIALDLLAMPASQAFAERVFSITGDLSRGRRNRARVILERSAFLKLNRVEDRIHHAGMDGLLRNCATGCRVDEAFTMDDLVDSISADTSGLRCGHVQLRIVFITPCFGIGSLQVALQPAVDIRSHTCAHVTS</sequence>
<dbReference type="EMBL" id="RJVU01028972">
    <property type="protein sequence ID" value="ROL48799.1"/>
    <property type="molecule type" value="Genomic_DNA"/>
</dbReference>
<dbReference type="Pfam" id="PF05699">
    <property type="entry name" value="Dimer_Tnp_hAT"/>
    <property type="match status" value="1"/>
</dbReference>
<dbReference type="InterPro" id="IPR008906">
    <property type="entry name" value="HATC_C_dom"/>
</dbReference>
<name>A0A3N0YRF7_ANAGA</name>
<evidence type="ECO:0000256" key="1">
    <source>
        <dbReference type="SAM" id="MobiDB-lite"/>
    </source>
</evidence>
<dbReference type="PANTHER" id="PTHR46481:SF4">
    <property type="entry name" value="ZINC FINGER BED DOMAIN-CONTAINING PROTEIN 4"/>
    <property type="match status" value="1"/>
</dbReference>
<dbReference type="SUPFAM" id="SSF53098">
    <property type="entry name" value="Ribonuclease H-like"/>
    <property type="match status" value="1"/>
</dbReference>
<feature type="region of interest" description="Disordered" evidence="1">
    <location>
        <begin position="158"/>
        <end position="202"/>
    </location>
</feature>
<dbReference type="InterPro" id="IPR052035">
    <property type="entry name" value="ZnF_BED_domain_contain"/>
</dbReference>
<evidence type="ECO:0000259" key="2">
    <source>
        <dbReference type="Pfam" id="PF05699"/>
    </source>
</evidence>
<proteinExistence type="predicted"/>
<gene>
    <name evidence="3" type="ORF">DPX16_23449</name>
</gene>
<dbReference type="OrthoDB" id="10057873at2759"/>
<dbReference type="PANTHER" id="PTHR46481">
    <property type="entry name" value="ZINC FINGER BED DOMAIN-CONTAINING PROTEIN 4"/>
    <property type="match status" value="1"/>
</dbReference>
<organism evidence="3 4">
    <name type="scientific">Anabarilius grahami</name>
    <name type="common">Kanglang fish</name>
    <name type="synonym">Barilius grahami</name>
    <dbReference type="NCBI Taxonomy" id="495550"/>
    <lineage>
        <taxon>Eukaryota</taxon>
        <taxon>Metazoa</taxon>
        <taxon>Chordata</taxon>
        <taxon>Craniata</taxon>
        <taxon>Vertebrata</taxon>
        <taxon>Euteleostomi</taxon>
        <taxon>Actinopterygii</taxon>
        <taxon>Neopterygii</taxon>
        <taxon>Teleostei</taxon>
        <taxon>Ostariophysi</taxon>
        <taxon>Cypriniformes</taxon>
        <taxon>Xenocyprididae</taxon>
        <taxon>Xenocypridinae</taxon>
        <taxon>Xenocypridinae incertae sedis</taxon>
        <taxon>Anabarilius</taxon>
    </lineage>
</organism>
<feature type="domain" description="HAT C-terminal dimerisation" evidence="2">
    <location>
        <begin position="214"/>
        <end position="272"/>
    </location>
</feature>
<comment type="caution">
    <text evidence="3">The sequence shown here is derived from an EMBL/GenBank/DDBJ whole genome shotgun (WGS) entry which is preliminary data.</text>
</comment>
<evidence type="ECO:0000313" key="4">
    <source>
        <dbReference type="Proteomes" id="UP000281406"/>
    </source>
</evidence>
<keyword evidence="4" id="KW-1185">Reference proteome</keyword>
<dbReference type="Proteomes" id="UP000281406">
    <property type="component" value="Unassembled WGS sequence"/>
</dbReference>
<accession>A0A3N0YRF7</accession>